<feature type="binding site" evidence="11">
    <location>
        <position position="147"/>
    </location>
    <ligand>
        <name>FMN</name>
        <dbReference type="ChEBI" id="CHEBI:58210"/>
    </ligand>
</feature>
<feature type="binding site" evidence="11">
    <location>
        <position position="180"/>
    </location>
    <ligand>
        <name>FMN</name>
        <dbReference type="ChEBI" id="CHEBI:58210"/>
    </ligand>
</feature>
<feature type="binding site" evidence="11">
    <location>
        <position position="296"/>
    </location>
    <ligand>
        <name>FMN</name>
        <dbReference type="ChEBI" id="CHEBI:58210"/>
    </ligand>
</feature>
<evidence type="ECO:0000256" key="6">
    <source>
        <dbReference type="ARBA" id="ARBA00022643"/>
    </source>
</evidence>
<comment type="pathway">
    <text evidence="3 11">Pyrimidine metabolism; UMP biosynthesis via de novo pathway; orotate from (S)-dihydroorotate (quinone route): step 1/1.</text>
</comment>
<dbReference type="SUPFAM" id="SSF51395">
    <property type="entry name" value="FMN-linked oxidoreductases"/>
    <property type="match status" value="1"/>
</dbReference>
<comment type="subunit">
    <text evidence="11">Monomer.</text>
</comment>
<keyword evidence="9 11" id="KW-0472">Membrane</keyword>
<keyword evidence="7 11" id="KW-0665">Pyrimidine biosynthesis</keyword>
<feature type="binding site" evidence="11">
    <location>
        <position position="267"/>
    </location>
    <ligand>
        <name>FMN</name>
        <dbReference type="ChEBI" id="CHEBI:58210"/>
    </ligand>
</feature>
<sequence>MIFERGVRPWLFRVGGGDAEAAHEWTLRRLAAVSRSPVALAALRARYAVRAPRTVFGVDFPNPVGLAAGMDKDGAALPAWPALGFGFVEVGTVTAHAQPGNPRPRLFRLRDSEAVVNRMGFNNAGARALAERLAALPRPVGAPLGISLGKSKVTPLEEAVEDYLASYRALRGHGDYFAVNVSSPNTPGLRSLQDRSHLDALLAALVGEKPVLVKIAPDLTEPAIAELLEVCLARGAAGVIATNTTLARDGLALADRERGAQAGGLSGRPLAARARAVVSFVHRETGGRLPVIGVGGIVDPDDADRMFDAGACLVQLYTGFIYRGPALVRAAARRGRPEPAPAGGRAVTGKPATAHRAGGRRGRG</sequence>
<proteinExistence type="inferred from homology"/>
<reference evidence="14" key="1">
    <citation type="submission" date="2020-08" db="EMBL/GenBank/DDBJ databases">
        <title>A bifunctional nitrone conjugated secondary metabolite targeting the ribosome.</title>
        <authorList>
            <person name="Limbrick E.M."/>
            <person name="Graf M."/>
            <person name="Derewacz D.K."/>
            <person name="Nguyen F."/>
            <person name="Spraggins J.M."/>
            <person name="Wieland M."/>
            <person name="Ynigez-Gutierrez A.E."/>
            <person name="Reisman B.J."/>
            <person name="Zinshteyn B."/>
            <person name="McCulloch K."/>
            <person name="Iverson T.M."/>
            <person name="Green R."/>
            <person name="Wilson D.N."/>
            <person name="Bachmann B.O."/>
        </authorList>
    </citation>
    <scope>NUCLEOTIDE SEQUENCE</scope>
    <source>
        <strain evidence="14">Africana</strain>
    </source>
</reference>
<dbReference type="GO" id="GO:0005737">
    <property type="term" value="C:cytoplasm"/>
    <property type="evidence" value="ECO:0007669"/>
    <property type="project" value="InterPro"/>
</dbReference>
<feature type="binding site" evidence="11">
    <location>
        <begin position="68"/>
        <end position="72"/>
    </location>
    <ligand>
        <name>FMN</name>
        <dbReference type="ChEBI" id="CHEBI:58210"/>
    </ligand>
</feature>
<evidence type="ECO:0000256" key="1">
    <source>
        <dbReference type="ARBA" id="ARBA00003125"/>
    </source>
</evidence>
<dbReference type="InterPro" id="IPR050074">
    <property type="entry name" value="DHO_dehydrogenase"/>
</dbReference>
<dbReference type="UniPathway" id="UPA00070">
    <property type="reaction ID" value="UER00946"/>
</dbReference>
<evidence type="ECO:0000256" key="2">
    <source>
        <dbReference type="ARBA" id="ARBA00004370"/>
    </source>
</evidence>
<feature type="binding site" evidence="11">
    <location>
        <position position="72"/>
    </location>
    <ligand>
        <name>substrate</name>
    </ligand>
</feature>
<evidence type="ECO:0000256" key="4">
    <source>
        <dbReference type="ARBA" id="ARBA00005359"/>
    </source>
</evidence>
<keyword evidence="11" id="KW-1003">Cell membrane</keyword>
<dbReference type="InterPro" id="IPR013785">
    <property type="entry name" value="Aldolase_TIM"/>
</dbReference>
<dbReference type="NCBIfam" id="NF003652">
    <property type="entry name" value="PRK05286.2-5"/>
    <property type="match status" value="1"/>
</dbReference>
<evidence type="ECO:0000256" key="7">
    <source>
        <dbReference type="ARBA" id="ARBA00022975"/>
    </source>
</evidence>
<dbReference type="HAMAP" id="MF_00225">
    <property type="entry name" value="DHO_dh_type2"/>
    <property type="match status" value="1"/>
</dbReference>
<dbReference type="PANTHER" id="PTHR48109">
    <property type="entry name" value="DIHYDROOROTATE DEHYDROGENASE (QUINONE), MITOCHONDRIAL-RELATED"/>
    <property type="match status" value="1"/>
</dbReference>
<name>A0A7D6C7R5_9ACTN</name>
<comment type="subcellular location">
    <subcellularLocation>
        <location evidence="11">Cell membrane</location>
        <topology evidence="11">Peripheral membrane protein</topology>
    </subcellularLocation>
    <subcellularLocation>
        <location evidence="2">Membrane</location>
    </subcellularLocation>
</comment>
<feature type="binding site" evidence="11">
    <location>
        <begin position="117"/>
        <end position="121"/>
    </location>
    <ligand>
        <name>substrate</name>
    </ligand>
</feature>
<dbReference type="GO" id="GO:0006207">
    <property type="term" value="P:'de novo' pyrimidine nucleobase biosynthetic process"/>
    <property type="evidence" value="ECO:0007669"/>
    <property type="project" value="UniProtKB-UniRule"/>
</dbReference>
<evidence type="ECO:0000256" key="8">
    <source>
        <dbReference type="ARBA" id="ARBA00023002"/>
    </source>
</evidence>
<keyword evidence="6 11" id="KW-0288">FMN</keyword>
<feature type="active site" description="Nucleophile" evidence="11">
    <location>
        <position position="183"/>
    </location>
</feature>
<feature type="binding site" evidence="11">
    <location>
        <position position="242"/>
    </location>
    <ligand>
        <name>FMN</name>
        <dbReference type="ChEBI" id="CHEBI:58210"/>
    </ligand>
</feature>
<protein>
    <recommendedName>
        <fullName evidence="11">Dihydroorotate dehydrogenase (quinone)</fullName>
        <ecNumber evidence="11">1.3.5.2</ecNumber>
    </recommendedName>
    <alternativeName>
        <fullName evidence="11">DHOdehase</fullName>
        <shortName evidence="11">DHOD</shortName>
        <shortName evidence="11">DHODase</shortName>
    </alternativeName>
    <alternativeName>
        <fullName evidence="11">Dihydroorotate oxidase</fullName>
    </alternativeName>
</protein>
<organism evidence="14">
    <name type="scientific">Micromonospora carbonacea</name>
    <dbReference type="NCBI Taxonomy" id="47853"/>
    <lineage>
        <taxon>Bacteria</taxon>
        <taxon>Bacillati</taxon>
        <taxon>Actinomycetota</taxon>
        <taxon>Actinomycetes</taxon>
        <taxon>Micromonosporales</taxon>
        <taxon>Micromonosporaceae</taxon>
        <taxon>Micromonospora</taxon>
    </lineage>
</organism>
<keyword evidence="8 11" id="KW-0560">Oxidoreductase</keyword>
<feature type="binding site" evidence="11">
    <location>
        <position position="92"/>
    </location>
    <ligand>
        <name>FMN</name>
        <dbReference type="ChEBI" id="CHEBI:58210"/>
    </ligand>
</feature>
<dbReference type="InterPro" id="IPR005719">
    <property type="entry name" value="Dihydroorotate_DH_2"/>
</dbReference>
<dbReference type="Pfam" id="PF01180">
    <property type="entry name" value="DHO_dh"/>
    <property type="match status" value="1"/>
</dbReference>
<dbReference type="PROSITE" id="PS00912">
    <property type="entry name" value="DHODEHASE_2"/>
    <property type="match status" value="1"/>
</dbReference>
<dbReference type="InterPro" id="IPR001295">
    <property type="entry name" value="Dihydroorotate_DH_CS"/>
</dbReference>
<dbReference type="AlphaFoldDB" id="A0A7D6C7R5"/>
<dbReference type="GO" id="GO:0044205">
    <property type="term" value="P:'de novo' UMP biosynthetic process"/>
    <property type="evidence" value="ECO:0007669"/>
    <property type="project" value="UniProtKB-UniRule"/>
</dbReference>
<dbReference type="CDD" id="cd04738">
    <property type="entry name" value="DHOD_2_like"/>
    <property type="match status" value="1"/>
</dbReference>
<evidence type="ECO:0000256" key="10">
    <source>
        <dbReference type="ARBA" id="ARBA00048639"/>
    </source>
</evidence>
<evidence type="ECO:0000256" key="9">
    <source>
        <dbReference type="ARBA" id="ARBA00023136"/>
    </source>
</evidence>
<dbReference type="PROSITE" id="PS00911">
    <property type="entry name" value="DHODEHASE_1"/>
    <property type="match status" value="1"/>
</dbReference>
<evidence type="ECO:0000256" key="12">
    <source>
        <dbReference type="SAM" id="MobiDB-lite"/>
    </source>
</evidence>
<accession>A0A7D6C7R5</accession>
<dbReference type="GO" id="GO:0106430">
    <property type="term" value="F:dihydroorotate dehydrogenase (quinone) activity"/>
    <property type="evidence" value="ECO:0007669"/>
    <property type="project" value="UniProtKB-EC"/>
</dbReference>
<feature type="binding site" evidence="11">
    <location>
        <begin position="243"/>
        <end position="244"/>
    </location>
    <ligand>
        <name>substrate</name>
    </ligand>
</feature>
<feature type="binding site" evidence="11">
    <location>
        <position position="214"/>
    </location>
    <ligand>
        <name>FMN</name>
        <dbReference type="ChEBI" id="CHEBI:58210"/>
    </ligand>
</feature>
<feature type="binding site" evidence="11">
    <location>
        <position position="180"/>
    </location>
    <ligand>
        <name>substrate</name>
    </ligand>
</feature>
<comment type="cofactor">
    <cofactor evidence="11">
        <name>FMN</name>
        <dbReference type="ChEBI" id="CHEBI:58210"/>
    </cofactor>
    <text evidence="11">Binds 1 FMN per subunit.</text>
</comment>
<dbReference type="InterPro" id="IPR005720">
    <property type="entry name" value="Dihydroorotate_DH_cat"/>
</dbReference>
<gene>
    <name evidence="11" type="primary">pyrD</name>
    <name evidence="14" type="ORF">HZU44_10200</name>
</gene>
<evidence type="ECO:0000256" key="5">
    <source>
        <dbReference type="ARBA" id="ARBA00022630"/>
    </source>
</evidence>
<keyword evidence="5 11" id="KW-0285">Flavoprotein</keyword>
<feature type="region of interest" description="Disordered" evidence="12">
    <location>
        <begin position="333"/>
        <end position="364"/>
    </location>
</feature>
<evidence type="ECO:0000259" key="13">
    <source>
        <dbReference type="Pfam" id="PF01180"/>
    </source>
</evidence>
<dbReference type="Gene3D" id="3.20.20.70">
    <property type="entry name" value="Aldolase class I"/>
    <property type="match status" value="1"/>
</dbReference>
<comment type="catalytic activity">
    <reaction evidence="10 11">
        <text>(S)-dihydroorotate + a quinone = orotate + a quinol</text>
        <dbReference type="Rhea" id="RHEA:30187"/>
        <dbReference type="ChEBI" id="CHEBI:24646"/>
        <dbReference type="ChEBI" id="CHEBI:30839"/>
        <dbReference type="ChEBI" id="CHEBI:30864"/>
        <dbReference type="ChEBI" id="CHEBI:132124"/>
        <dbReference type="EC" id="1.3.5.2"/>
    </reaction>
</comment>
<dbReference type="EC" id="1.3.5.2" evidence="11"/>
<dbReference type="NCBIfam" id="TIGR01036">
    <property type="entry name" value="pyrD_sub2"/>
    <property type="match status" value="1"/>
</dbReference>
<dbReference type="EMBL" id="CP058905">
    <property type="protein sequence ID" value="QLK00385.1"/>
    <property type="molecule type" value="Genomic_DNA"/>
</dbReference>
<feature type="binding site" evidence="11">
    <location>
        <begin position="317"/>
        <end position="318"/>
    </location>
    <ligand>
        <name>FMN</name>
        <dbReference type="ChEBI" id="CHEBI:58210"/>
    </ligand>
</feature>
<evidence type="ECO:0000256" key="3">
    <source>
        <dbReference type="ARBA" id="ARBA00005161"/>
    </source>
</evidence>
<comment type="function">
    <text evidence="1 11">Catalyzes the conversion of dihydroorotate to orotate with quinone as electron acceptor.</text>
</comment>
<evidence type="ECO:0000313" key="14">
    <source>
        <dbReference type="EMBL" id="QLK00385.1"/>
    </source>
</evidence>
<feature type="binding site" evidence="11">
    <location>
        <position position="185"/>
    </location>
    <ligand>
        <name>substrate</name>
    </ligand>
</feature>
<dbReference type="GO" id="GO:0005886">
    <property type="term" value="C:plasma membrane"/>
    <property type="evidence" value="ECO:0007669"/>
    <property type="project" value="UniProtKB-SubCell"/>
</dbReference>
<comment type="similarity">
    <text evidence="4 11">Belongs to the dihydroorotate dehydrogenase family. Type 2 subfamily.</text>
</comment>
<dbReference type="PANTHER" id="PTHR48109:SF4">
    <property type="entry name" value="DIHYDROOROTATE DEHYDROGENASE (QUINONE), MITOCHONDRIAL"/>
    <property type="match status" value="1"/>
</dbReference>
<evidence type="ECO:0000256" key="11">
    <source>
        <dbReference type="HAMAP-Rule" id="MF_00225"/>
    </source>
</evidence>
<feature type="domain" description="Dihydroorotate dehydrogenase catalytic" evidence="13">
    <location>
        <begin position="54"/>
        <end position="329"/>
    </location>
</feature>